<dbReference type="InterPro" id="IPR013087">
    <property type="entry name" value="Znf_C2H2_type"/>
</dbReference>
<keyword evidence="1" id="KW-0863">Zinc-finger</keyword>
<sequence length="436" mass="49784">IENVTNEVKKLESAWELRSMSLTDIQKEIGKSYHKAWDLIWQEAEAEVCLLPVISLMSTSYEEGPIAENELTADLSVMHESRRFQECIYACIPQIIPYTNTSATRNITPILLFFQLNSLVDSIKFLFSVYTENMIEVFKISENSHYEVYSLSNITTVVLEKKKLMNFEIPDDRTTDYETVELLKSHSCQTPEQRLQKEAENKVESERVAALNTQLESLLQEHSDIVGLKETQTKYSKHRFELYLLYISDPLSPSSAVFTIVLCLVKKYKYEMNLYYRKGVEEEEVHIRTMADPLTGQSDGQKSLLVVPNAVDANKLTDDDDQKKGENKQKMLLLNSTEEDNCLTATFDGSLTDPLQLPFSNAELSQSNNNRNNIQIQTSENTSSLYSQHVSTIANIKVKSIAETTVPASGKKHLRIYQCPECPKSFVKNSNFKQHL</sequence>
<protein>
    <recommendedName>
        <fullName evidence="2">C2H2-type domain-containing protein</fullName>
    </recommendedName>
</protein>
<organism evidence="3 4">
    <name type="scientific">Diploptera punctata</name>
    <name type="common">Pacific beetle cockroach</name>
    <dbReference type="NCBI Taxonomy" id="6984"/>
    <lineage>
        <taxon>Eukaryota</taxon>
        <taxon>Metazoa</taxon>
        <taxon>Ecdysozoa</taxon>
        <taxon>Arthropoda</taxon>
        <taxon>Hexapoda</taxon>
        <taxon>Insecta</taxon>
        <taxon>Pterygota</taxon>
        <taxon>Neoptera</taxon>
        <taxon>Polyneoptera</taxon>
        <taxon>Dictyoptera</taxon>
        <taxon>Blattodea</taxon>
        <taxon>Blaberoidea</taxon>
        <taxon>Blaberidae</taxon>
        <taxon>Diplopterinae</taxon>
        <taxon>Diploptera</taxon>
    </lineage>
</organism>
<feature type="non-terminal residue" evidence="3">
    <location>
        <position position="436"/>
    </location>
</feature>
<evidence type="ECO:0000313" key="4">
    <source>
        <dbReference type="Proteomes" id="UP001233999"/>
    </source>
</evidence>
<comment type="caution">
    <text evidence="3">The sequence shown here is derived from an EMBL/GenBank/DDBJ whole genome shotgun (WGS) entry which is preliminary data.</text>
</comment>
<feature type="domain" description="C2H2-type" evidence="2">
    <location>
        <begin position="417"/>
        <end position="436"/>
    </location>
</feature>
<dbReference type="PROSITE" id="PS50157">
    <property type="entry name" value="ZINC_FINGER_C2H2_2"/>
    <property type="match status" value="1"/>
</dbReference>
<feature type="non-terminal residue" evidence="3">
    <location>
        <position position="1"/>
    </location>
</feature>
<evidence type="ECO:0000313" key="3">
    <source>
        <dbReference type="EMBL" id="KAJ9587640.1"/>
    </source>
</evidence>
<reference evidence="3" key="2">
    <citation type="submission" date="2023-05" db="EMBL/GenBank/DDBJ databases">
        <authorList>
            <person name="Fouks B."/>
        </authorList>
    </citation>
    <scope>NUCLEOTIDE SEQUENCE</scope>
    <source>
        <strain evidence="3">Stay&amp;Tobe</strain>
        <tissue evidence="3">Testes</tissue>
    </source>
</reference>
<dbReference type="EMBL" id="JASPKZ010006080">
    <property type="protein sequence ID" value="KAJ9587640.1"/>
    <property type="molecule type" value="Genomic_DNA"/>
</dbReference>
<name>A0AAD7ZVX3_DIPPU</name>
<dbReference type="GO" id="GO:0008270">
    <property type="term" value="F:zinc ion binding"/>
    <property type="evidence" value="ECO:0007669"/>
    <property type="project" value="UniProtKB-KW"/>
</dbReference>
<keyword evidence="1" id="KW-0862">Zinc</keyword>
<proteinExistence type="predicted"/>
<dbReference type="Proteomes" id="UP001233999">
    <property type="component" value="Unassembled WGS sequence"/>
</dbReference>
<accession>A0AAD7ZVX3</accession>
<dbReference type="AlphaFoldDB" id="A0AAD7ZVX3"/>
<reference evidence="3" key="1">
    <citation type="journal article" date="2023" name="IScience">
        <title>Live-bearing cockroach genome reveals convergent evolutionary mechanisms linked to viviparity in insects and beyond.</title>
        <authorList>
            <person name="Fouks B."/>
            <person name="Harrison M.C."/>
            <person name="Mikhailova A.A."/>
            <person name="Marchal E."/>
            <person name="English S."/>
            <person name="Carruthers M."/>
            <person name="Jennings E.C."/>
            <person name="Chiamaka E.L."/>
            <person name="Frigard R.A."/>
            <person name="Pippel M."/>
            <person name="Attardo G.M."/>
            <person name="Benoit J.B."/>
            <person name="Bornberg-Bauer E."/>
            <person name="Tobe S.S."/>
        </authorList>
    </citation>
    <scope>NUCLEOTIDE SEQUENCE</scope>
    <source>
        <strain evidence="3">Stay&amp;Tobe</strain>
    </source>
</reference>
<keyword evidence="1" id="KW-0479">Metal-binding</keyword>
<evidence type="ECO:0000259" key="2">
    <source>
        <dbReference type="PROSITE" id="PS50157"/>
    </source>
</evidence>
<evidence type="ECO:0000256" key="1">
    <source>
        <dbReference type="PROSITE-ProRule" id="PRU00042"/>
    </source>
</evidence>
<keyword evidence="4" id="KW-1185">Reference proteome</keyword>
<gene>
    <name evidence="3" type="ORF">L9F63_018934</name>
</gene>